<dbReference type="Proteomes" id="UP000011958">
    <property type="component" value="Unassembled WGS sequence"/>
</dbReference>
<name>M7P8I0_PNEMU</name>
<keyword evidence="2" id="KW-1185">Reference proteome</keyword>
<evidence type="ECO:0000313" key="2">
    <source>
        <dbReference type="Proteomes" id="UP000011958"/>
    </source>
</evidence>
<accession>M7P8I0</accession>
<dbReference type="OMA" id="WETSHTR"/>
<dbReference type="GeneID" id="19895146"/>
<protein>
    <submittedName>
        <fullName evidence="1">Uncharacterized protein</fullName>
    </submittedName>
</protein>
<organism evidence="1 2">
    <name type="scientific">Pneumocystis murina (strain B123)</name>
    <name type="common">Mouse pneumocystis pneumonia agent</name>
    <name type="synonym">Pneumocystis carinii f. sp. muris</name>
    <dbReference type="NCBI Taxonomy" id="1069680"/>
    <lineage>
        <taxon>Eukaryota</taxon>
        <taxon>Fungi</taxon>
        <taxon>Dikarya</taxon>
        <taxon>Ascomycota</taxon>
        <taxon>Taphrinomycotina</taxon>
        <taxon>Pneumocystomycetes</taxon>
        <taxon>Pneumocystaceae</taxon>
        <taxon>Pneumocystis</taxon>
    </lineage>
</organism>
<reference evidence="2" key="1">
    <citation type="journal article" date="2016" name="Nat. Commun.">
        <title>Genome analysis of three Pneumocystis species reveals adaptation mechanisms to life exclusively in mammalian hosts.</title>
        <authorList>
            <person name="Ma L."/>
            <person name="Chen Z."/>
            <person name="Huang D.W."/>
            <person name="Kutty G."/>
            <person name="Ishihara M."/>
            <person name="Wang H."/>
            <person name="Abouelleil A."/>
            <person name="Bishop L."/>
            <person name="Davey E."/>
            <person name="Deng R."/>
            <person name="Deng X."/>
            <person name="Fan L."/>
            <person name="Fantoni G."/>
            <person name="Fitzgerald M."/>
            <person name="Gogineni E."/>
            <person name="Goldberg J.M."/>
            <person name="Handley G."/>
            <person name="Hu X."/>
            <person name="Huber C."/>
            <person name="Jiao X."/>
            <person name="Jones K."/>
            <person name="Levin J.Z."/>
            <person name="Liu Y."/>
            <person name="Macdonald P."/>
            <person name="Melnikov A."/>
            <person name="Raley C."/>
            <person name="Sassi M."/>
            <person name="Sherman B.T."/>
            <person name="Song X."/>
            <person name="Sykes S."/>
            <person name="Tran B."/>
            <person name="Walsh L."/>
            <person name="Xia Y."/>
            <person name="Yang J."/>
            <person name="Young S."/>
            <person name="Zeng Q."/>
            <person name="Zheng X."/>
            <person name="Stephens R."/>
            <person name="Nusbaum C."/>
            <person name="Birren B.W."/>
            <person name="Azadi P."/>
            <person name="Lempicki R.A."/>
            <person name="Cuomo C.A."/>
            <person name="Kovacs J.A."/>
        </authorList>
    </citation>
    <scope>NUCLEOTIDE SEQUENCE [LARGE SCALE GENOMIC DNA]</scope>
    <source>
        <strain evidence="2">B123</strain>
    </source>
</reference>
<dbReference type="InterPro" id="IPR031355">
    <property type="entry name" value="YBL010C/LAA2-like"/>
</dbReference>
<dbReference type="PANTHER" id="PTHR38698">
    <property type="entry name" value="EXPRESSED PROTEIN"/>
    <property type="match status" value="1"/>
</dbReference>
<dbReference type="eggNOG" id="ENOG502RZVD">
    <property type="taxonomic scope" value="Eukaryota"/>
</dbReference>
<evidence type="ECO:0000313" key="1">
    <source>
        <dbReference type="EMBL" id="EMR10175.1"/>
    </source>
</evidence>
<dbReference type="Pfam" id="PF17104">
    <property type="entry name" value="YBL010C_LAA2"/>
    <property type="match status" value="2"/>
</dbReference>
<dbReference type="RefSeq" id="XP_007873389.1">
    <property type="nucleotide sequence ID" value="XM_007875198.1"/>
</dbReference>
<dbReference type="AlphaFoldDB" id="M7P8I0"/>
<sequence length="217" mass="25225">MSKVPEIVNAILGPEIDSSGSYLEQDVASEHDIYVPDNSKHFLESGCRLWEKYSALKDLPPLSWETSHTRQMFLMSLDIPLNLDDTRPPNQKTKNSHVPWIKISSDTSFKDTLLKDESLTNNDIISHDFNTQMIRLIYLKSDEALLNLSSVLLKSHLLDLEIIHKQSSKYLSYWTEKKNEIESDKLVFEKVIESLVQHTKRQRIEHIKKTYNLKKKS</sequence>
<dbReference type="HOGENOM" id="CLU_1272757_0_0_1"/>
<gene>
    <name evidence="1" type="ORF">PNEG_01449</name>
</gene>
<dbReference type="STRING" id="1069680.M7P8I0"/>
<dbReference type="EMBL" id="AFWA02000004">
    <property type="protein sequence ID" value="EMR10175.1"/>
    <property type="molecule type" value="Genomic_DNA"/>
</dbReference>
<dbReference type="VEuPathDB" id="FungiDB:PNEG_01449"/>
<dbReference type="OrthoDB" id="5378975at2759"/>
<proteinExistence type="predicted"/>
<dbReference type="PANTHER" id="PTHR38698:SF1">
    <property type="entry name" value="FUNGAL PROTEIN"/>
    <property type="match status" value="1"/>
</dbReference>
<comment type="caution">
    <text evidence="1">The sequence shown here is derived from an EMBL/GenBank/DDBJ whole genome shotgun (WGS) entry which is preliminary data.</text>
</comment>